<dbReference type="Gene3D" id="3.40.630.30">
    <property type="match status" value="1"/>
</dbReference>
<protein>
    <submittedName>
        <fullName evidence="4">Acetyltransferase</fullName>
    </submittedName>
</protein>
<dbReference type="Proteomes" id="UP000019251">
    <property type="component" value="Unassembled WGS sequence"/>
</dbReference>
<dbReference type="GO" id="GO:0016747">
    <property type="term" value="F:acyltransferase activity, transferring groups other than amino-acyl groups"/>
    <property type="evidence" value="ECO:0007669"/>
    <property type="project" value="InterPro"/>
</dbReference>
<keyword evidence="2" id="KW-0012">Acyltransferase</keyword>
<dbReference type="InterPro" id="IPR050832">
    <property type="entry name" value="Bact_Acetyltransf"/>
</dbReference>
<dbReference type="EMBL" id="AODG01000007">
    <property type="protein sequence ID" value="EUJ28638.1"/>
    <property type="molecule type" value="Genomic_DNA"/>
</dbReference>
<dbReference type="RefSeq" id="WP_036105295.1">
    <property type="nucleotide sequence ID" value="NZ_AODG01000007.1"/>
</dbReference>
<gene>
    <name evidence="4" type="ORF">LMUR_06087</name>
</gene>
<comment type="caution">
    <text evidence="4">The sequence shown here is derived from an EMBL/GenBank/DDBJ whole genome shotgun (WGS) entry which is preliminary data.</text>
</comment>
<dbReference type="CDD" id="cd04301">
    <property type="entry name" value="NAT_SF"/>
    <property type="match status" value="1"/>
</dbReference>
<dbReference type="Pfam" id="PF00583">
    <property type="entry name" value="Acetyltransf_1"/>
    <property type="match status" value="1"/>
</dbReference>
<dbReference type="PANTHER" id="PTHR43877">
    <property type="entry name" value="AMINOALKYLPHOSPHONATE N-ACETYLTRANSFERASE-RELATED-RELATED"/>
    <property type="match status" value="1"/>
</dbReference>
<proteinExistence type="predicted"/>
<evidence type="ECO:0000313" key="4">
    <source>
        <dbReference type="EMBL" id="EUJ28638.1"/>
    </source>
</evidence>
<evidence type="ECO:0000259" key="3">
    <source>
        <dbReference type="PROSITE" id="PS51186"/>
    </source>
</evidence>
<dbReference type="PANTHER" id="PTHR43877:SF2">
    <property type="entry name" value="AMINOALKYLPHOSPHONATE N-ACETYLTRANSFERASE-RELATED"/>
    <property type="match status" value="1"/>
</dbReference>
<reference evidence="4 5" key="1">
    <citation type="submission" date="2012-12" db="EMBL/GenBank/DDBJ databases">
        <title>Novel taxa of Listeriaceae from agricultural environments in the United States.</title>
        <authorList>
            <person name="den Bakker H.C."/>
            <person name="Allred A."/>
            <person name="Warchocki S."/>
            <person name="Wright E.M."/>
            <person name="Burrell A."/>
            <person name="Nightingale K.K."/>
            <person name="Kephart D."/>
            <person name="Wiedmann M."/>
        </authorList>
    </citation>
    <scope>NUCLEOTIDE SEQUENCE [LARGE SCALE GENOMIC DNA]</scope>
    <source>
        <strain evidence="4 5">FSL F6-1183</strain>
    </source>
</reference>
<name>A0A829R8U1_LISGR</name>
<accession>A0A829R8U1</accession>
<dbReference type="PROSITE" id="PS51186">
    <property type="entry name" value="GNAT"/>
    <property type="match status" value="1"/>
</dbReference>
<organism evidence="4 5">
    <name type="scientific">Listeria grayi FSL F6-1183</name>
    <dbReference type="NCBI Taxonomy" id="1265827"/>
    <lineage>
        <taxon>Bacteria</taxon>
        <taxon>Bacillati</taxon>
        <taxon>Bacillota</taxon>
        <taxon>Bacilli</taxon>
        <taxon>Bacillales</taxon>
        <taxon>Listeriaceae</taxon>
        <taxon>Listeria</taxon>
    </lineage>
</organism>
<evidence type="ECO:0000256" key="1">
    <source>
        <dbReference type="ARBA" id="ARBA00022679"/>
    </source>
</evidence>
<keyword evidence="1 4" id="KW-0808">Transferase</keyword>
<dbReference type="InterPro" id="IPR000182">
    <property type="entry name" value="GNAT_dom"/>
</dbReference>
<dbReference type="AlphaFoldDB" id="A0A829R8U1"/>
<evidence type="ECO:0000256" key="2">
    <source>
        <dbReference type="ARBA" id="ARBA00023315"/>
    </source>
</evidence>
<evidence type="ECO:0000313" key="5">
    <source>
        <dbReference type="Proteomes" id="UP000019251"/>
    </source>
</evidence>
<dbReference type="InterPro" id="IPR016181">
    <property type="entry name" value="Acyl_CoA_acyltransferase"/>
</dbReference>
<sequence length="147" mass="16883">MKIKEIGTYTETIKTMLTALEEQLFKITGDSGSSSFRPTEIQNEKTIFVVGYEGEKAVACGAIRQYEKQTAELKRMYSHVPKRGYGKQILQYLEQKARDAGYHTIILSTRKVNKVAVAFYQKNGYQRITNFGKYQDKSESICFQKDI</sequence>
<dbReference type="SUPFAM" id="SSF55729">
    <property type="entry name" value="Acyl-CoA N-acyltransferases (Nat)"/>
    <property type="match status" value="1"/>
</dbReference>
<feature type="domain" description="N-acetyltransferase" evidence="3">
    <location>
        <begin position="11"/>
        <end position="147"/>
    </location>
</feature>